<name>A0ACC1LDD3_9FUNG</name>
<accession>A0ACC1LDD3</accession>
<dbReference type="Proteomes" id="UP001140087">
    <property type="component" value="Unassembled WGS sequence"/>
</dbReference>
<sequence>MGLGAGRQLGTRMTRAGPWLLARLLCVAAGAHATPTMRSFRDSDGDDVLLIMFILVAAIFGALAGICAVFVVFYVATQVVQRVRRAVLGLDEDGVSERMRRQLLSDDDSRQSYELGRAFERQYPYGSVNTQLTADQQTQIRERGVDAWEFVVSLDVNAMLQSRTEVLFMGGENCVQTNLPLPKNNSVYYFEMKIVEKPADVSMWIGLATKPYPAWRMTGWNRYSAGYCTNTGRVHQNSPFQGTHIGEQLLVGDILGVGYQPRSGIVWFTRNGRRYKEIVSGMLYDLFPTVSADGPCSFSANFGQRGFVFIEANVKRWGLGPIEGALQPPPIYGADQNTILLEVAATPSDDDADTDEPADTVIQIDTAAIARPGVPQPSPQLRPGRDARSRAAHRPPLYQKEDPIAAQLLEAGATSLVPAAGAKGKQGDSSSLSDAGSPPASPSASPAPSPAPAPAP</sequence>
<proteinExistence type="predicted"/>
<protein>
    <submittedName>
        <fullName evidence="1">Protein ssh4</fullName>
    </submittedName>
</protein>
<organism evidence="1 2">
    <name type="scientific">Coemansia helicoidea</name>
    <dbReference type="NCBI Taxonomy" id="1286919"/>
    <lineage>
        <taxon>Eukaryota</taxon>
        <taxon>Fungi</taxon>
        <taxon>Fungi incertae sedis</taxon>
        <taxon>Zoopagomycota</taxon>
        <taxon>Kickxellomycotina</taxon>
        <taxon>Kickxellomycetes</taxon>
        <taxon>Kickxellales</taxon>
        <taxon>Kickxellaceae</taxon>
        <taxon>Coemansia</taxon>
    </lineage>
</organism>
<reference evidence="1" key="1">
    <citation type="submission" date="2022-07" db="EMBL/GenBank/DDBJ databases">
        <title>Phylogenomic reconstructions and comparative analyses of Kickxellomycotina fungi.</title>
        <authorList>
            <person name="Reynolds N.K."/>
            <person name="Stajich J.E."/>
            <person name="Barry K."/>
            <person name="Grigoriev I.V."/>
            <person name="Crous P."/>
            <person name="Smith M.E."/>
        </authorList>
    </citation>
    <scope>NUCLEOTIDE SEQUENCE</scope>
    <source>
        <strain evidence="1">BCRC 34780</strain>
    </source>
</reference>
<evidence type="ECO:0000313" key="1">
    <source>
        <dbReference type="EMBL" id="KAJ2805939.1"/>
    </source>
</evidence>
<keyword evidence="2" id="KW-1185">Reference proteome</keyword>
<evidence type="ECO:0000313" key="2">
    <source>
        <dbReference type="Proteomes" id="UP001140087"/>
    </source>
</evidence>
<dbReference type="EMBL" id="JANBUN010000196">
    <property type="protein sequence ID" value="KAJ2805939.1"/>
    <property type="molecule type" value="Genomic_DNA"/>
</dbReference>
<gene>
    <name evidence="1" type="primary">ssh4_1</name>
    <name evidence="1" type="ORF">H4R21_001071</name>
</gene>
<comment type="caution">
    <text evidence="1">The sequence shown here is derived from an EMBL/GenBank/DDBJ whole genome shotgun (WGS) entry which is preliminary data.</text>
</comment>